<keyword evidence="1" id="KW-0812">Transmembrane</keyword>
<keyword evidence="4" id="KW-1185">Reference proteome</keyword>
<proteinExistence type="predicted"/>
<keyword evidence="1" id="KW-0472">Membrane</keyword>
<dbReference type="RefSeq" id="WP_203552076.1">
    <property type="nucleotide sequence ID" value="NZ_JACAOD020000002.1"/>
</dbReference>
<comment type="caution">
    <text evidence="2">The sequence shown here is derived from an EMBL/GenBank/DDBJ whole genome shotgun (WGS) entry which is preliminary data.</text>
</comment>
<dbReference type="EMBL" id="JACAOD020000002">
    <property type="protein sequence ID" value="MBP5835812.1"/>
    <property type="molecule type" value="Genomic_DNA"/>
</dbReference>
<dbReference type="Proteomes" id="UP001195571">
    <property type="component" value="Unassembled WGS sequence"/>
</dbReference>
<feature type="transmembrane region" description="Helical" evidence="1">
    <location>
        <begin position="44"/>
        <end position="64"/>
    </location>
</feature>
<reference evidence="2 4" key="1">
    <citation type="submission" date="2021-04" db="EMBL/GenBank/DDBJ databases">
        <title>Genomic features of Candidatus Phytoplasma meliae isolate ChTYXIII (1SrXIII-G).</title>
        <authorList>
            <person name="Fernandez F.D."/>
            <person name="Conci L.R."/>
        </authorList>
    </citation>
    <scope>NUCLEOTIDE SEQUENCE [LARGE SCALE GENOMIC DNA]</scope>
    <source>
        <strain evidence="2">ChTYXIII-Mo</strain>
    </source>
</reference>
<feature type="transmembrane region" description="Helical" evidence="1">
    <location>
        <begin position="145"/>
        <end position="167"/>
    </location>
</feature>
<evidence type="ECO:0000313" key="4">
    <source>
        <dbReference type="Proteomes" id="UP001195571"/>
    </source>
</evidence>
<protein>
    <submittedName>
        <fullName evidence="2">Uncharacterized protein</fullName>
    </submittedName>
</protein>
<name>A0ABS5CXW4_9MOLU</name>
<organism evidence="2 4">
    <name type="scientific">Candidatus Phytoplasma meliae</name>
    <dbReference type="NCBI Taxonomy" id="1848402"/>
    <lineage>
        <taxon>Bacteria</taxon>
        <taxon>Bacillati</taxon>
        <taxon>Mycoplasmatota</taxon>
        <taxon>Mollicutes</taxon>
        <taxon>Acholeplasmatales</taxon>
        <taxon>Acholeplasmataceae</taxon>
        <taxon>Candidatus Phytoplasma</taxon>
        <taxon>16SrXIII (Mexican periwinkle virescence group)</taxon>
    </lineage>
</organism>
<evidence type="ECO:0000256" key="1">
    <source>
        <dbReference type="SAM" id="Phobius"/>
    </source>
</evidence>
<evidence type="ECO:0000313" key="3">
    <source>
        <dbReference type="EMBL" id="MBP5836177.1"/>
    </source>
</evidence>
<dbReference type="PROSITE" id="PS51257">
    <property type="entry name" value="PROKAR_LIPOPROTEIN"/>
    <property type="match status" value="1"/>
</dbReference>
<sequence length="209" mass="24542">MNQTKKRTKFNLGSILLAILFLAVACFCYFDSNNFKVPGTTKSIRLGDVFLGIFLLLFTYLMVFQKYKKTLGRTRFIFAFETLLFVLIILTGFLLPGLSILNVDQLHRDYRLMRFFTDFNKCLAILFLLHGLINLYVEYFKKDNIYLFTLYLLMFSLGCYGLNTPIFQNARAIILKTLALLSFIKFLYLIFIEIKKMKNHVSYDKHKGF</sequence>
<gene>
    <name evidence="2" type="ORF">CHTY_001030</name>
    <name evidence="3" type="ORF">CHTY_002950</name>
</gene>
<keyword evidence="1" id="KW-1133">Transmembrane helix</keyword>
<evidence type="ECO:0000313" key="2">
    <source>
        <dbReference type="EMBL" id="MBP5835812.1"/>
    </source>
</evidence>
<feature type="transmembrane region" description="Helical" evidence="1">
    <location>
        <begin position="115"/>
        <end position="133"/>
    </location>
</feature>
<feature type="transmembrane region" description="Helical" evidence="1">
    <location>
        <begin position="76"/>
        <end position="95"/>
    </location>
</feature>
<feature type="transmembrane region" description="Helical" evidence="1">
    <location>
        <begin position="173"/>
        <end position="192"/>
    </location>
</feature>
<accession>A0ABS5CXW4</accession>
<feature type="transmembrane region" description="Helical" evidence="1">
    <location>
        <begin position="12"/>
        <end position="32"/>
    </location>
</feature>
<dbReference type="EMBL" id="JACAOD020000015">
    <property type="protein sequence ID" value="MBP5836177.1"/>
    <property type="molecule type" value="Genomic_DNA"/>
</dbReference>